<evidence type="ECO:0000313" key="1">
    <source>
        <dbReference type="EMBL" id="MFD2170269.1"/>
    </source>
</evidence>
<accession>A0ABW4ZX77</accession>
<reference evidence="2" key="1">
    <citation type="journal article" date="2019" name="Int. J. Syst. Evol. Microbiol.">
        <title>The Global Catalogue of Microorganisms (GCM) 10K type strain sequencing project: providing services to taxonomists for standard genome sequencing and annotation.</title>
        <authorList>
            <consortium name="The Broad Institute Genomics Platform"/>
            <consortium name="The Broad Institute Genome Sequencing Center for Infectious Disease"/>
            <person name="Wu L."/>
            <person name="Ma J."/>
        </authorList>
    </citation>
    <scope>NUCLEOTIDE SEQUENCE [LARGE SCALE GENOMIC DNA]</scope>
    <source>
        <strain evidence="2">CGMCC 1.13574</strain>
    </source>
</reference>
<keyword evidence="2" id="KW-1185">Reference proteome</keyword>
<dbReference type="EMBL" id="JBHUIO010000005">
    <property type="protein sequence ID" value="MFD2170269.1"/>
    <property type="molecule type" value="Genomic_DNA"/>
</dbReference>
<protein>
    <submittedName>
        <fullName evidence="1">Uncharacterized protein</fullName>
    </submittedName>
</protein>
<feature type="non-terminal residue" evidence="1">
    <location>
        <position position="472"/>
    </location>
</feature>
<evidence type="ECO:0000313" key="2">
    <source>
        <dbReference type="Proteomes" id="UP001597343"/>
    </source>
</evidence>
<sequence>MNRADLLAQYNRLRAMSERPEEWVETEIGSDLWVDGLNVFLSVEPDDFAEAIDRFFREYEVADGQLSSWLTVLHRFCKDMAAEGEFPLYQALSVGMAYLSSRPEINEQMFNIPARIINHSTALLISPTYQAVWAYAYNAGYELYIDMESDAPAAFRPEHGRIYQRSSSFVGGRVVRYPFQNYSHEMMHILLFHDLYTRVLSTPEADITYFAHIEGSVSVMEEVIMREMMEMRDDLNLIDDGYAAVSTFPEYGKYRYQVLQGKVDGIGPRALAMYRKRFTLLGEGELEAPDNPIKEQILQSHAVTPSEYDSIHPEFAPYIKNQNLHVRWAKQAVYRNRIPAFREVIELLPHDPFCAVKLQESLAPDAWQSGVDMLSSTVLPEPDQAIRSKNKQLLAWKELLYRLAEMRGFLTEQAGGHEQLVLERLYQFAVRCAERYRLADLTAHEEAYATLRAEILSTVATIESTELRSALT</sequence>
<name>A0ABW4ZX77_9BACL</name>
<gene>
    <name evidence="1" type="ORF">ACFSOY_09690</name>
</gene>
<dbReference type="RefSeq" id="WP_386046065.1">
    <property type="nucleotide sequence ID" value="NZ_JBHUIO010000005.1"/>
</dbReference>
<organism evidence="1 2">
    <name type="scientific">Tumebacillus lipolyticus</name>
    <dbReference type="NCBI Taxonomy" id="1280370"/>
    <lineage>
        <taxon>Bacteria</taxon>
        <taxon>Bacillati</taxon>
        <taxon>Bacillota</taxon>
        <taxon>Bacilli</taxon>
        <taxon>Bacillales</taxon>
        <taxon>Alicyclobacillaceae</taxon>
        <taxon>Tumebacillus</taxon>
    </lineage>
</organism>
<dbReference type="Proteomes" id="UP001597343">
    <property type="component" value="Unassembled WGS sequence"/>
</dbReference>
<proteinExistence type="predicted"/>
<comment type="caution">
    <text evidence="1">The sequence shown here is derived from an EMBL/GenBank/DDBJ whole genome shotgun (WGS) entry which is preliminary data.</text>
</comment>